<dbReference type="GO" id="GO:0003677">
    <property type="term" value="F:DNA binding"/>
    <property type="evidence" value="ECO:0007669"/>
    <property type="project" value="UniProtKB-KW"/>
</dbReference>
<dbReference type="SMART" id="SM00346">
    <property type="entry name" value="HTH_ICLR"/>
    <property type="match status" value="1"/>
</dbReference>
<sequence length="273" mass="29148">MAGAVESGATVVGRVGALLRALAAREPDGGSTTGLAAAVGLPRPTVHRLLSALRDEGMVERDEASAAWHLGPECFLLGAAATSRHDIAPVAREAVLRIARETGESAYFSVRRGDETVCLLREDGSFPIRSHVLHEGIRFPLGVASAGQVILAFLPEREREAYLRRADLVAAHGRQHSSRALRARVAQTRELGYAVNPGLIVAGSWGIGAAVFDAHEEPRWALSINGIEARIAPPRQDDLGQLLLREAHLLGARMARPQAPRPAWPAGAAPRRP</sequence>
<dbReference type="EMBL" id="JACBZM010000001">
    <property type="protein sequence ID" value="NYI45369.1"/>
    <property type="molecule type" value="Genomic_DNA"/>
</dbReference>
<name>A0A7Y9ZH58_9ACTN</name>
<keyword evidence="2 6" id="KW-0238">DNA-binding</keyword>
<dbReference type="PANTHER" id="PTHR30136:SF39">
    <property type="entry name" value="TRANSCRIPTIONAL REGULATORY PROTEIN"/>
    <property type="match status" value="1"/>
</dbReference>
<evidence type="ECO:0000256" key="3">
    <source>
        <dbReference type="ARBA" id="ARBA00023163"/>
    </source>
</evidence>
<evidence type="ECO:0000259" key="4">
    <source>
        <dbReference type="PROSITE" id="PS51077"/>
    </source>
</evidence>
<protein>
    <submittedName>
        <fullName evidence="6">DNA-binding IclR family transcriptional regulator</fullName>
    </submittedName>
</protein>
<feature type="domain" description="HTH iclR-type" evidence="4">
    <location>
        <begin position="9"/>
        <end position="72"/>
    </location>
</feature>
<dbReference type="RefSeq" id="WP_308645553.1">
    <property type="nucleotide sequence ID" value="NZ_JACBZM010000001.1"/>
</dbReference>
<dbReference type="InterPro" id="IPR050707">
    <property type="entry name" value="HTH_MetabolicPath_Reg"/>
</dbReference>
<keyword evidence="1" id="KW-0805">Transcription regulation</keyword>
<dbReference type="InterPro" id="IPR014757">
    <property type="entry name" value="Tscrpt_reg_IclR_C"/>
</dbReference>
<feature type="domain" description="IclR-ED" evidence="5">
    <location>
        <begin position="73"/>
        <end position="256"/>
    </location>
</feature>
<dbReference type="PROSITE" id="PS51078">
    <property type="entry name" value="ICLR_ED"/>
    <property type="match status" value="1"/>
</dbReference>
<comment type="caution">
    <text evidence="6">The sequence shown here is derived from an EMBL/GenBank/DDBJ whole genome shotgun (WGS) entry which is preliminary data.</text>
</comment>
<reference evidence="6 7" key="1">
    <citation type="submission" date="2020-07" db="EMBL/GenBank/DDBJ databases">
        <title>Sequencing the genomes of 1000 actinobacteria strains.</title>
        <authorList>
            <person name="Klenk H.-P."/>
        </authorList>
    </citation>
    <scope>NUCLEOTIDE SEQUENCE [LARGE SCALE GENOMIC DNA]</scope>
    <source>
        <strain evidence="6 7">DSM 15131</strain>
    </source>
</reference>
<dbReference type="AlphaFoldDB" id="A0A7Y9ZH58"/>
<dbReference type="Pfam" id="PF09339">
    <property type="entry name" value="HTH_IclR"/>
    <property type="match status" value="1"/>
</dbReference>
<dbReference type="InterPro" id="IPR005471">
    <property type="entry name" value="Tscrpt_reg_IclR_N"/>
</dbReference>
<dbReference type="SUPFAM" id="SSF46785">
    <property type="entry name" value="Winged helix' DNA-binding domain"/>
    <property type="match status" value="1"/>
</dbReference>
<evidence type="ECO:0000259" key="5">
    <source>
        <dbReference type="PROSITE" id="PS51078"/>
    </source>
</evidence>
<dbReference type="InterPro" id="IPR029016">
    <property type="entry name" value="GAF-like_dom_sf"/>
</dbReference>
<evidence type="ECO:0000313" key="7">
    <source>
        <dbReference type="Proteomes" id="UP000562045"/>
    </source>
</evidence>
<evidence type="ECO:0000256" key="1">
    <source>
        <dbReference type="ARBA" id="ARBA00023015"/>
    </source>
</evidence>
<accession>A0A7Y9ZH58</accession>
<dbReference type="PROSITE" id="PS51077">
    <property type="entry name" value="HTH_ICLR"/>
    <property type="match status" value="1"/>
</dbReference>
<evidence type="ECO:0000313" key="6">
    <source>
        <dbReference type="EMBL" id="NYI45369.1"/>
    </source>
</evidence>
<dbReference type="GO" id="GO:0045892">
    <property type="term" value="P:negative regulation of DNA-templated transcription"/>
    <property type="evidence" value="ECO:0007669"/>
    <property type="project" value="TreeGrafter"/>
</dbReference>
<keyword evidence="3" id="KW-0804">Transcription</keyword>
<organism evidence="6 7">
    <name type="scientific">Nocardioides aromaticivorans</name>
    <dbReference type="NCBI Taxonomy" id="200618"/>
    <lineage>
        <taxon>Bacteria</taxon>
        <taxon>Bacillati</taxon>
        <taxon>Actinomycetota</taxon>
        <taxon>Actinomycetes</taxon>
        <taxon>Propionibacteriales</taxon>
        <taxon>Nocardioidaceae</taxon>
        <taxon>Nocardioides</taxon>
    </lineage>
</organism>
<proteinExistence type="predicted"/>
<dbReference type="Pfam" id="PF01614">
    <property type="entry name" value="IclR_C"/>
    <property type="match status" value="1"/>
</dbReference>
<gene>
    <name evidence="6" type="ORF">BJ993_002449</name>
</gene>
<dbReference type="PANTHER" id="PTHR30136">
    <property type="entry name" value="HELIX-TURN-HELIX TRANSCRIPTIONAL REGULATOR, ICLR FAMILY"/>
    <property type="match status" value="1"/>
</dbReference>
<dbReference type="Proteomes" id="UP000562045">
    <property type="component" value="Unassembled WGS sequence"/>
</dbReference>
<dbReference type="InterPro" id="IPR036390">
    <property type="entry name" value="WH_DNA-bd_sf"/>
</dbReference>
<dbReference type="Gene3D" id="3.30.450.40">
    <property type="match status" value="1"/>
</dbReference>
<evidence type="ECO:0000256" key="2">
    <source>
        <dbReference type="ARBA" id="ARBA00023125"/>
    </source>
</evidence>
<dbReference type="SUPFAM" id="SSF55781">
    <property type="entry name" value="GAF domain-like"/>
    <property type="match status" value="1"/>
</dbReference>
<dbReference type="InterPro" id="IPR036388">
    <property type="entry name" value="WH-like_DNA-bd_sf"/>
</dbReference>
<dbReference type="Gene3D" id="1.10.10.10">
    <property type="entry name" value="Winged helix-like DNA-binding domain superfamily/Winged helix DNA-binding domain"/>
    <property type="match status" value="1"/>
</dbReference>
<dbReference type="GO" id="GO:0003700">
    <property type="term" value="F:DNA-binding transcription factor activity"/>
    <property type="evidence" value="ECO:0007669"/>
    <property type="project" value="TreeGrafter"/>
</dbReference>